<proteinExistence type="predicted"/>
<evidence type="ECO:0000256" key="4">
    <source>
        <dbReference type="PROSITE-ProRule" id="PRU00169"/>
    </source>
</evidence>
<evidence type="ECO:0000256" key="1">
    <source>
        <dbReference type="ARBA" id="ARBA00023015"/>
    </source>
</evidence>
<name>A0ABS6E7J6_9FIRM</name>
<keyword evidence="8" id="KW-1185">Reference proteome</keyword>
<dbReference type="PROSITE" id="PS50110">
    <property type="entry name" value="RESPONSE_REGULATORY"/>
    <property type="match status" value="1"/>
</dbReference>
<keyword evidence="2" id="KW-0238">DNA-binding</keyword>
<accession>A0ABS6E7J6</accession>
<evidence type="ECO:0000256" key="3">
    <source>
        <dbReference type="ARBA" id="ARBA00023163"/>
    </source>
</evidence>
<dbReference type="Pfam" id="PF00072">
    <property type="entry name" value="Response_reg"/>
    <property type="match status" value="1"/>
</dbReference>
<feature type="domain" description="HTH araC/xylS-type" evidence="5">
    <location>
        <begin position="145"/>
        <end position="243"/>
    </location>
</feature>
<dbReference type="EMBL" id="JAHLPM010000010">
    <property type="protein sequence ID" value="MBU5438885.1"/>
    <property type="molecule type" value="Genomic_DNA"/>
</dbReference>
<dbReference type="SMART" id="SM00448">
    <property type="entry name" value="REC"/>
    <property type="match status" value="1"/>
</dbReference>
<comment type="caution">
    <text evidence="7">The sequence shown here is derived from an EMBL/GenBank/DDBJ whole genome shotgun (WGS) entry which is preliminary data.</text>
</comment>
<organism evidence="7 8">
    <name type="scientific">Tissierella simiarum</name>
    <dbReference type="NCBI Taxonomy" id="2841534"/>
    <lineage>
        <taxon>Bacteria</taxon>
        <taxon>Bacillati</taxon>
        <taxon>Bacillota</taxon>
        <taxon>Tissierellia</taxon>
        <taxon>Tissierellales</taxon>
        <taxon>Tissierellaceae</taxon>
        <taxon>Tissierella</taxon>
    </lineage>
</organism>
<evidence type="ECO:0000256" key="2">
    <source>
        <dbReference type="ARBA" id="ARBA00023125"/>
    </source>
</evidence>
<dbReference type="PANTHER" id="PTHR43280">
    <property type="entry name" value="ARAC-FAMILY TRANSCRIPTIONAL REGULATOR"/>
    <property type="match status" value="1"/>
</dbReference>
<feature type="modified residue" description="4-aspartylphosphate" evidence="4">
    <location>
        <position position="56"/>
    </location>
</feature>
<evidence type="ECO:0000313" key="7">
    <source>
        <dbReference type="EMBL" id="MBU5438885.1"/>
    </source>
</evidence>
<evidence type="ECO:0000259" key="5">
    <source>
        <dbReference type="PROSITE" id="PS01124"/>
    </source>
</evidence>
<protein>
    <submittedName>
        <fullName evidence="7">Response regulator</fullName>
    </submittedName>
</protein>
<dbReference type="PANTHER" id="PTHR43280:SF34">
    <property type="entry name" value="ARAC-FAMILY TRANSCRIPTIONAL REGULATOR"/>
    <property type="match status" value="1"/>
</dbReference>
<dbReference type="CDD" id="cd17536">
    <property type="entry name" value="REC_YesN-like"/>
    <property type="match status" value="1"/>
</dbReference>
<dbReference type="Pfam" id="PF12833">
    <property type="entry name" value="HTH_18"/>
    <property type="match status" value="1"/>
</dbReference>
<keyword evidence="4" id="KW-0597">Phosphoprotein</keyword>
<dbReference type="PROSITE" id="PS00041">
    <property type="entry name" value="HTH_ARAC_FAMILY_1"/>
    <property type="match status" value="1"/>
</dbReference>
<dbReference type="RefSeq" id="WP_216520334.1">
    <property type="nucleotide sequence ID" value="NZ_JAHLPM010000010.1"/>
</dbReference>
<dbReference type="Proteomes" id="UP000749471">
    <property type="component" value="Unassembled WGS sequence"/>
</dbReference>
<dbReference type="SMART" id="SM00342">
    <property type="entry name" value="HTH_ARAC"/>
    <property type="match status" value="1"/>
</dbReference>
<feature type="domain" description="Response regulatory" evidence="6">
    <location>
        <begin position="3"/>
        <end position="121"/>
    </location>
</feature>
<dbReference type="InterPro" id="IPR018060">
    <property type="entry name" value="HTH_AraC"/>
</dbReference>
<keyword evidence="3" id="KW-0804">Transcription</keyword>
<evidence type="ECO:0000259" key="6">
    <source>
        <dbReference type="PROSITE" id="PS50110"/>
    </source>
</evidence>
<keyword evidence="1" id="KW-0805">Transcription regulation</keyword>
<dbReference type="InterPro" id="IPR001789">
    <property type="entry name" value="Sig_transdc_resp-reg_receiver"/>
</dbReference>
<dbReference type="PROSITE" id="PS01124">
    <property type="entry name" value="HTH_ARAC_FAMILY_2"/>
    <property type="match status" value="1"/>
</dbReference>
<sequence>MYSLMIVEDEPMERQALRKIISKEFKDEIKILDDAKNGAEAIIKAQHNKPDIILMDIGLPEVNGIEAQSEIISFLPTVQTIIITAYSDFSYAQKALKFKAKDYLLKPAKTINLKTSINRIIKDLNNTSPIEHSFTLKEAESDTIKKALSYMNVNFRDKIDLQSISNHIHLNAQYFSRVFKKETGISYIDYLNSLRVNYACKMLSSTSYPVYRVAVEAGFTDPSYFSRVFTKYIQHTPTEYRRKYSSSSKYK</sequence>
<reference evidence="7 8" key="1">
    <citation type="submission" date="2021-06" db="EMBL/GenBank/DDBJ databases">
        <authorList>
            <person name="Sun Q."/>
            <person name="Li D."/>
        </authorList>
    </citation>
    <scope>NUCLEOTIDE SEQUENCE [LARGE SCALE GENOMIC DNA]</scope>
    <source>
        <strain evidence="7 8">MSJ-40</strain>
    </source>
</reference>
<evidence type="ECO:0000313" key="8">
    <source>
        <dbReference type="Proteomes" id="UP000749471"/>
    </source>
</evidence>
<gene>
    <name evidence="7" type="ORF">KQI42_12730</name>
</gene>
<dbReference type="InterPro" id="IPR018062">
    <property type="entry name" value="HTH_AraC-typ_CS"/>
</dbReference>